<proteinExistence type="predicted"/>
<protein>
    <submittedName>
        <fullName evidence="1">Uncharacterized protein</fullName>
    </submittedName>
</protein>
<comment type="caution">
    <text evidence="1">The sequence shown here is derived from an EMBL/GenBank/DDBJ whole genome shotgun (WGS) entry which is preliminary data.</text>
</comment>
<name>X1QLP9_9ZZZZ</name>
<sequence length="89" mass="10398">MVNIELEPELEACVETQAKRQYEQTQRELLKGGEEKGLTEKLETLRLFLESADFSKLRSESEKHLVEGKRVKFVLSLEEGKPKYEMRIV</sequence>
<reference evidence="1" key="1">
    <citation type="journal article" date="2014" name="Front. Microbiol.">
        <title>High frequency of phylogenetically diverse reductive dehalogenase-homologous genes in deep subseafloor sedimentary metagenomes.</title>
        <authorList>
            <person name="Kawai M."/>
            <person name="Futagami T."/>
            <person name="Toyoda A."/>
            <person name="Takaki Y."/>
            <person name="Nishi S."/>
            <person name="Hori S."/>
            <person name="Arai W."/>
            <person name="Tsubouchi T."/>
            <person name="Morono Y."/>
            <person name="Uchiyama I."/>
            <person name="Ito T."/>
            <person name="Fujiyama A."/>
            <person name="Inagaki F."/>
            <person name="Takami H."/>
        </authorList>
    </citation>
    <scope>NUCLEOTIDE SEQUENCE</scope>
    <source>
        <strain evidence="1">Expedition CK06-06</strain>
    </source>
</reference>
<accession>X1QLP9</accession>
<gene>
    <name evidence="1" type="ORF">S06H3_63314</name>
</gene>
<dbReference type="AlphaFoldDB" id="X1QLP9"/>
<organism evidence="1">
    <name type="scientific">marine sediment metagenome</name>
    <dbReference type="NCBI Taxonomy" id="412755"/>
    <lineage>
        <taxon>unclassified sequences</taxon>
        <taxon>metagenomes</taxon>
        <taxon>ecological metagenomes</taxon>
    </lineage>
</organism>
<evidence type="ECO:0000313" key="1">
    <source>
        <dbReference type="EMBL" id="GAI55721.1"/>
    </source>
</evidence>
<dbReference type="EMBL" id="BARV01041965">
    <property type="protein sequence ID" value="GAI55721.1"/>
    <property type="molecule type" value="Genomic_DNA"/>
</dbReference>